<feature type="non-terminal residue" evidence="1">
    <location>
        <position position="75"/>
    </location>
</feature>
<evidence type="ECO:0000313" key="2">
    <source>
        <dbReference type="Proteomes" id="UP000479190"/>
    </source>
</evidence>
<keyword evidence="2" id="KW-1185">Reference proteome</keyword>
<organism evidence="1 2">
    <name type="scientific">Trichogramma brassicae</name>
    <dbReference type="NCBI Taxonomy" id="86971"/>
    <lineage>
        <taxon>Eukaryota</taxon>
        <taxon>Metazoa</taxon>
        <taxon>Ecdysozoa</taxon>
        <taxon>Arthropoda</taxon>
        <taxon>Hexapoda</taxon>
        <taxon>Insecta</taxon>
        <taxon>Pterygota</taxon>
        <taxon>Neoptera</taxon>
        <taxon>Endopterygota</taxon>
        <taxon>Hymenoptera</taxon>
        <taxon>Apocrita</taxon>
        <taxon>Proctotrupomorpha</taxon>
        <taxon>Chalcidoidea</taxon>
        <taxon>Trichogrammatidae</taxon>
        <taxon>Trichogramma</taxon>
    </lineage>
</organism>
<reference evidence="1 2" key="1">
    <citation type="submission" date="2020-02" db="EMBL/GenBank/DDBJ databases">
        <authorList>
            <person name="Ferguson B K."/>
        </authorList>
    </citation>
    <scope>NUCLEOTIDE SEQUENCE [LARGE SCALE GENOMIC DNA]</scope>
</reference>
<protein>
    <submittedName>
        <fullName evidence="1">Uncharacterized protein</fullName>
    </submittedName>
</protein>
<sequence length="75" mass="8902">MRSTWKFLMALSSDITFREKYVCQLNTALYGLNSESETVDERFSRSSHRIRTRKRILNEPCLFTWVSQEKVVVLV</sequence>
<dbReference type="EMBL" id="CADCXV010000434">
    <property type="protein sequence ID" value="CAB0030162.1"/>
    <property type="molecule type" value="Genomic_DNA"/>
</dbReference>
<accession>A0A6H5I1M3</accession>
<dbReference type="Proteomes" id="UP000479190">
    <property type="component" value="Unassembled WGS sequence"/>
</dbReference>
<gene>
    <name evidence="1" type="ORF">TBRA_LOCUS2174</name>
</gene>
<evidence type="ECO:0000313" key="1">
    <source>
        <dbReference type="EMBL" id="CAB0030162.1"/>
    </source>
</evidence>
<proteinExistence type="predicted"/>
<name>A0A6H5I1M3_9HYME</name>
<dbReference type="AlphaFoldDB" id="A0A6H5I1M3"/>